<dbReference type="EC" id="2.7.1.48" evidence="5 16"/>
<evidence type="ECO:0000256" key="13">
    <source>
        <dbReference type="ARBA" id="ARBA00031452"/>
    </source>
</evidence>
<dbReference type="Gene3D" id="3.40.50.300">
    <property type="entry name" value="P-loop containing nucleotide triphosphate hydrolases"/>
    <property type="match status" value="1"/>
</dbReference>
<evidence type="ECO:0000256" key="4">
    <source>
        <dbReference type="ARBA" id="ARBA00005408"/>
    </source>
</evidence>
<name>A0ABR7JMB5_9FIRM</name>
<comment type="catalytic activity">
    <reaction evidence="15 16 17">
        <text>uridine + ATP = UMP + ADP + H(+)</text>
        <dbReference type="Rhea" id="RHEA:16825"/>
        <dbReference type="ChEBI" id="CHEBI:15378"/>
        <dbReference type="ChEBI" id="CHEBI:16704"/>
        <dbReference type="ChEBI" id="CHEBI:30616"/>
        <dbReference type="ChEBI" id="CHEBI:57865"/>
        <dbReference type="ChEBI" id="CHEBI:456216"/>
        <dbReference type="EC" id="2.7.1.48"/>
    </reaction>
</comment>
<evidence type="ECO:0000256" key="2">
    <source>
        <dbReference type="ARBA" id="ARBA00004690"/>
    </source>
</evidence>
<evidence type="ECO:0000256" key="8">
    <source>
        <dbReference type="ARBA" id="ARBA00022679"/>
    </source>
</evidence>
<keyword evidence="8 16" id="KW-0808">Transferase</keyword>
<evidence type="ECO:0000313" key="20">
    <source>
        <dbReference type="Proteomes" id="UP000609849"/>
    </source>
</evidence>
<evidence type="ECO:0000259" key="18">
    <source>
        <dbReference type="Pfam" id="PF00485"/>
    </source>
</evidence>
<evidence type="ECO:0000256" key="5">
    <source>
        <dbReference type="ARBA" id="ARBA00012137"/>
    </source>
</evidence>
<comment type="catalytic activity">
    <reaction evidence="14 17">
        <text>cytidine + ATP = CMP + ADP + H(+)</text>
        <dbReference type="Rhea" id="RHEA:24674"/>
        <dbReference type="ChEBI" id="CHEBI:15378"/>
        <dbReference type="ChEBI" id="CHEBI:17562"/>
        <dbReference type="ChEBI" id="CHEBI:30616"/>
        <dbReference type="ChEBI" id="CHEBI:60377"/>
        <dbReference type="ChEBI" id="CHEBI:456216"/>
        <dbReference type="EC" id="2.7.1.48"/>
    </reaction>
</comment>
<organism evidence="19 20">
    <name type="scientific">Romboutsia faecis</name>
    <dbReference type="NCBI Taxonomy" id="2764597"/>
    <lineage>
        <taxon>Bacteria</taxon>
        <taxon>Bacillati</taxon>
        <taxon>Bacillota</taxon>
        <taxon>Clostridia</taxon>
        <taxon>Peptostreptococcales</taxon>
        <taxon>Peptostreptococcaceae</taxon>
        <taxon>Romboutsia</taxon>
    </lineage>
</organism>
<evidence type="ECO:0000313" key="19">
    <source>
        <dbReference type="EMBL" id="MBC5996076.1"/>
    </source>
</evidence>
<comment type="similarity">
    <text evidence="4 16 17">Belongs to the uridine kinase family.</text>
</comment>
<dbReference type="RefSeq" id="WP_153924144.1">
    <property type="nucleotide sequence ID" value="NZ_JACRWE010000002.1"/>
</dbReference>
<dbReference type="Pfam" id="PF00485">
    <property type="entry name" value="PRK"/>
    <property type="match status" value="1"/>
</dbReference>
<evidence type="ECO:0000256" key="9">
    <source>
        <dbReference type="ARBA" id="ARBA00022741"/>
    </source>
</evidence>
<keyword evidence="7 16" id="KW-0963">Cytoplasm</keyword>
<evidence type="ECO:0000256" key="10">
    <source>
        <dbReference type="ARBA" id="ARBA00022777"/>
    </source>
</evidence>
<protein>
    <recommendedName>
        <fullName evidence="6 16">Uridine kinase</fullName>
        <ecNumber evidence="5 16">2.7.1.48</ecNumber>
    </recommendedName>
    <alternativeName>
        <fullName evidence="12 16">Cytidine monophosphokinase</fullName>
    </alternativeName>
    <alternativeName>
        <fullName evidence="13 16">Uridine monophosphokinase</fullName>
    </alternativeName>
</protein>
<evidence type="ECO:0000256" key="6">
    <source>
        <dbReference type="ARBA" id="ARBA00021478"/>
    </source>
</evidence>
<dbReference type="InterPro" id="IPR027417">
    <property type="entry name" value="P-loop_NTPase"/>
</dbReference>
<evidence type="ECO:0000256" key="7">
    <source>
        <dbReference type="ARBA" id="ARBA00022490"/>
    </source>
</evidence>
<accession>A0ABR7JMB5</accession>
<dbReference type="NCBIfam" id="TIGR00235">
    <property type="entry name" value="udk"/>
    <property type="match status" value="1"/>
</dbReference>
<dbReference type="SUPFAM" id="SSF52540">
    <property type="entry name" value="P-loop containing nucleoside triphosphate hydrolases"/>
    <property type="match status" value="1"/>
</dbReference>
<dbReference type="HAMAP" id="MF_00551">
    <property type="entry name" value="Uridine_kinase"/>
    <property type="match status" value="1"/>
</dbReference>
<feature type="domain" description="Phosphoribulokinase/uridine kinase" evidence="18">
    <location>
        <begin position="9"/>
        <end position="195"/>
    </location>
</feature>
<evidence type="ECO:0000256" key="17">
    <source>
        <dbReference type="RuleBase" id="RU003825"/>
    </source>
</evidence>
<sequence length="211" mass="24377">MKNNKRPLIIGITGGTGSGKSTVCKSIIENIPEENISILEQDAYYKDQSHLSFEDRLKTNYDHPLSFDNKLLIQHIEDLCEGKSVEKPVYDYEIHTRKLDETITIAPKDIIIVEGIMILEDEELRNRLDIKIYVDTEDDIRILRRIQRDIKERGRTVDSVIDQYLSTVKPAHDQFIEPYKKYADIIMPEGGHNQVAIDIVISKIRSQLNLI</sequence>
<dbReference type="GO" id="GO:0004849">
    <property type="term" value="F:uridine kinase activity"/>
    <property type="evidence" value="ECO:0007669"/>
    <property type="project" value="UniProtKB-EC"/>
</dbReference>
<comment type="subcellular location">
    <subcellularLocation>
        <location evidence="1 16 17">Cytoplasm</location>
    </subcellularLocation>
</comment>
<evidence type="ECO:0000256" key="11">
    <source>
        <dbReference type="ARBA" id="ARBA00022840"/>
    </source>
</evidence>
<evidence type="ECO:0000256" key="16">
    <source>
        <dbReference type="HAMAP-Rule" id="MF_00551"/>
    </source>
</evidence>
<evidence type="ECO:0000256" key="1">
    <source>
        <dbReference type="ARBA" id="ARBA00004496"/>
    </source>
</evidence>
<evidence type="ECO:0000256" key="15">
    <source>
        <dbReference type="ARBA" id="ARBA00048909"/>
    </source>
</evidence>
<comment type="pathway">
    <text evidence="3 16 17">Pyrimidine metabolism; CTP biosynthesis via salvage pathway; CTP from cytidine: step 1/3.</text>
</comment>
<dbReference type="InterPro" id="IPR000764">
    <property type="entry name" value="Uridine_kinase-like"/>
</dbReference>
<dbReference type="Proteomes" id="UP000609849">
    <property type="component" value="Unassembled WGS sequence"/>
</dbReference>
<dbReference type="CDD" id="cd02023">
    <property type="entry name" value="UMPK"/>
    <property type="match status" value="1"/>
</dbReference>
<dbReference type="EMBL" id="JACRWE010000002">
    <property type="protein sequence ID" value="MBC5996076.1"/>
    <property type="molecule type" value="Genomic_DNA"/>
</dbReference>
<comment type="pathway">
    <text evidence="2 16 17">Pyrimidine metabolism; UMP biosynthesis via salvage pathway; UMP from uridine: step 1/1.</text>
</comment>
<keyword evidence="10 16" id="KW-0418">Kinase</keyword>
<evidence type="ECO:0000256" key="3">
    <source>
        <dbReference type="ARBA" id="ARBA00004784"/>
    </source>
</evidence>
<gene>
    <name evidence="16 19" type="primary">udk</name>
    <name evidence="19" type="ORF">H8923_04825</name>
</gene>
<keyword evidence="11 16" id="KW-0067">ATP-binding</keyword>
<feature type="binding site" evidence="16">
    <location>
        <begin position="14"/>
        <end position="21"/>
    </location>
    <ligand>
        <name>ATP</name>
        <dbReference type="ChEBI" id="CHEBI:30616"/>
    </ligand>
</feature>
<keyword evidence="20" id="KW-1185">Reference proteome</keyword>
<evidence type="ECO:0000256" key="14">
    <source>
        <dbReference type="ARBA" id="ARBA00047436"/>
    </source>
</evidence>
<dbReference type="PRINTS" id="PR00988">
    <property type="entry name" value="URIDINKINASE"/>
</dbReference>
<comment type="caution">
    <text evidence="19">The sequence shown here is derived from an EMBL/GenBank/DDBJ whole genome shotgun (WGS) entry which is preliminary data.</text>
</comment>
<dbReference type="NCBIfam" id="NF004018">
    <property type="entry name" value="PRK05480.1"/>
    <property type="match status" value="1"/>
</dbReference>
<proteinExistence type="inferred from homology"/>
<reference evidence="19 20" key="1">
    <citation type="submission" date="2020-08" db="EMBL/GenBank/DDBJ databases">
        <authorList>
            <person name="Liu C."/>
            <person name="Sun Q."/>
        </authorList>
    </citation>
    <scope>NUCLEOTIDE SEQUENCE [LARGE SCALE GENOMIC DNA]</scope>
    <source>
        <strain evidence="19 20">NSJ-18</strain>
    </source>
</reference>
<dbReference type="PANTHER" id="PTHR10285">
    <property type="entry name" value="URIDINE KINASE"/>
    <property type="match status" value="1"/>
</dbReference>
<evidence type="ECO:0000256" key="12">
    <source>
        <dbReference type="ARBA" id="ARBA00030641"/>
    </source>
</evidence>
<dbReference type="InterPro" id="IPR006083">
    <property type="entry name" value="PRK/URK"/>
</dbReference>
<dbReference type="InterPro" id="IPR026008">
    <property type="entry name" value="Uridine_kinase"/>
</dbReference>
<keyword evidence="9 16" id="KW-0547">Nucleotide-binding</keyword>